<feature type="compositionally biased region" description="Polar residues" evidence="1">
    <location>
        <begin position="40"/>
        <end position="52"/>
    </location>
</feature>
<proteinExistence type="predicted"/>
<evidence type="ECO:0000256" key="1">
    <source>
        <dbReference type="SAM" id="MobiDB-lite"/>
    </source>
</evidence>
<evidence type="ECO:0000313" key="3">
    <source>
        <dbReference type="Proteomes" id="UP000054266"/>
    </source>
</evidence>
<sequence length="186" mass="20998">MSKKSPMPQNYISITRSSIPGDSDSQDWKVKDGRNDQSEFKSTPAQSRSQQDCTYGYYEVMVGNSHNRTSATVPSDRDHKTQGAKAPRKRTLDGSIKCDQNRRVHDMRLSLLEANQDGQNHNPTLQADVDILRRQIAAVRAASRKSNGSVTHFEWAIASKQGSNGESKRASYTRYPLLEWEEVVLR</sequence>
<reference evidence="2 3" key="1">
    <citation type="submission" date="2015-01" db="EMBL/GenBank/DDBJ databases">
        <title>The Genome Sequence of Capronia semiimmersa CBS27337.</title>
        <authorList>
            <consortium name="The Broad Institute Genomics Platform"/>
            <person name="Cuomo C."/>
            <person name="de Hoog S."/>
            <person name="Gorbushina A."/>
            <person name="Stielow B."/>
            <person name="Teixiera M."/>
            <person name="Abouelleil A."/>
            <person name="Chapman S.B."/>
            <person name="Priest M."/>
            <person name="Young S.K."/>
            <person name="Wortman J."/>
            <person name="Nusbaum C."/>
            <person name="Birren B."/>
        </authorList>
    </citation>
    <scope>NUCLEOTIDE SEQUENCE [LARGE SCALE GENOMIC DNA]</scope>
    <source>
        <strain evidence="2 3">CBS 27337</strain>
    </source>
</reference>
<dbReference type="Proteomes" id="UP000054266">
    <property type="component" value="Unassembled WGS sequence"/>
</dbReference>
<organism evidence="2 3">
    <name type="scientific">Phialophora macrospora</name>
    <dbReference type="NCBI Taxonomy" id="1851006"/>
    <lineage>
        <taxon>Eukaryota</taxon>
        <taxon>Fungi</taxon>
        <taxon>Dikarya</taxon>
        <taxon>Ascomycota</taxon>
        <taxon>Pezizomycotina</taxon>
        <taxon>Eurotiomycetes</taxon>
        <taxon>Chaetothyriomycetidae</taxon>
        <taxon>Chaetothyriales</taxon>
        <taxon>Herpotrichiellaceae</taxon>
        <taxon>Phialophora</taxon>
    </lineage>
</organism>
<keyword evidence="3" id="KW-1185">Reference proteome</keyword>
<dbReference type="AlphaFoldDB" id="A0A0D2F6T4"/>
<protein>
    <submittedName>
        <fullName evidence="2">Uncharacterized protein</fullName>
    </submittedName>
</protein>
<gene>
    <name evidence="2" type="ORF">PV04_10807</name>
</gene>
<evidence type="ECO:0000313" key="2">
    <source>
        <dbReference type="EMBL" id="KIW62650.1"/>
    </source>
</evidence>
<feature type="compositionally biased region" description="Basic and acidic residues" evidence="1">
    <location>
        <begin position="26"/>
        <end position="39"/>
    </location>
</feature>
<dbReference type="EMBL" id="KN846963">
    <property type="protein sequence ID" value="KIW62650.1"/>
    <property type="molecule type" value="Genomic_DNA"/>
</dbReference>
<name>A0A0D2F6T4_9EURO</name>
<feature type="region of interest" description="Disordered" evidence="1">
    <location>
        <begin position="67"/>
        <end position="92"/>
    </location>
</feature>
<feature type="compositionally biased region" description="Polar residues" evidence="1">
    <location>
        <begin position="7"/>
        <end position="20"/>
    </location>
</feature>
<dbReference type="HOGENOM" id="CLU_1454208_0_0_1"/>
<feature type="region of interest" description="Disordered" evidence="1">
    <location>
        <begin position="1"/>
        <end position="52"/>
    </location>
</feature>
<accession>A0A0D2F6T4</accession>